<sequence length="369" mass="40085">MMDYDVIVVGAGPAGSAAAKAAAERGAKTILLEEHSAIGLPQHCSGLFYGTRSGIGEKILASMDPRVIVDKVKHRRIYSPKGKLFDIPLEGQGVYQLDRAFFDMQLAGQAAQAGAEIRINAKVTDLAYDGNTVIGVKIHSKAYPEIRGKIVIIADGIKSLIGGLPIRSGIAEKVPYIDSGISMLLVNVKDIDRGVHELHVGPHGTRNGYPGWIWLHRLDAYTCHSVFESIEAFEKCKTGDYIISNKLRDSVPVKKVGYSMALFGAKSLPQKVADGVMLAGNAANFGMFQLAMLSGQYAGQVAGEAIKDGDVSKERLSIYNELSRKLDDPQLGLRFGFSSFVGLTEDEQEEKFLKMTQETSVNFDVLDFI</sequence>
<dbReference type="Pfam" id="PF12831">
    <property type="entry name" value="FAD_oxidored"/>
    <property type="match status" value="1"/>
</dbReference>
<dbReference type="PANTHER" id="PTHR42685:SF18">
    <property type="entry name" value="DIGERANYLGERANYLGLYCEROPHOSPHOLIPID REDUCTASE"/>
    <property type="match status" value="1"/>
</dbReference>
<reference evidence="1" key="1">
    <citation type="submission" date="2018-01" db="EMBL/GenBank/DDBJ databases">
        <authorList>
            <person name="Regsiter A."/>
            <person name="William W."/>
        </authorList>
    </citation>
    <scope>NUCLEOTIDE SEQUENCE</scope>
    <source>
        <strain evidence="1">TRIP AH-1</strain>
    </source>
</reference>
<dbReference type="SUPFAM" id="SSF51905">
    <property type="entry name" value="FAD/NAD(P)-binding domain"/>
    <property type="match status" value="1"/>
</dbReference>
<proteinExistence type="predicted"/>
<keyword evidence="1" id="KW-0560">Oxidoreductase</keyword>
<organism evidence="1">
    <name type="scientific">uncultured Desulfobacterium sp</name>
    <dbReference type="NCBI Taxonomy" id="201089"/>
    <lineage>
        <taxon>Bacteria</taxon>
        <taxon>Pseudomonadati</taxon>
        <taxon>Thermodesulfobacteriota</taxon>
        <taxon>Desulfobacteria</taxon>
        <taxon>Desulfobacterales</taxon>
        <taxon>Desulfobacteriaceae</taxon>
        <taxon>Desulfobacterium</taxon>
        <taxon>environmental samples</taxon>
    </lineage>
</organism>
<gene>
    <name evidence="1" type="ORF">PITCH_A590008</name>
</gene>
<protein>
    <submittedName>
        <fullName evidence="1">Putative Digeranylgeranylglycerophospholipid reductase</fullName>
        <ecNumber evidence="1">1.3.7.11</ecNumber>
    </submittedName>
</protein>
<dbReference type="InterPro" id="IPR050407">
    <property type="entry name" value="Geranylgeranyl_reductase"/>
</dbReference>
<accession>A0A445N139</accession>
<dbReference type="PANTHER" id="PTHR42685">
    <property type="entry name" value="GERANYLGERANYL DIPHOSPHATE REDUCTASE"/>
    <property type="match status" value="1"/>
</dbReference>
<evidence type="ECO:0000313" key="1">
    <source>
        <dbReference type="EMBL" id="SPD75437.1"/>
    </source>
</evidence>
<dbReference type="EC" id="1.3.7.11" evidence="1"/>
<name>A0A445N139_9BACT</name>
<dbReference type="EMBL" id="OJIN01000202">
    <property type="protein sequence ID" value="SPD75437.1"/>
    <property type="molecule type" value="Genomic_DNA"/>
</dbReference>
<dbReference type="AlphaFoldDB" id="A0A445N139"/>
<dbReference type="InterPro" id="IPR036188">
    <property type="entry name" value="FAD/NAD-bd_sf"/>
</dbReference>
<dbReference type="PRINTS" id="PR00411">
    <property type="entry name" value="PNDRDTASEI"/>
</dbReference>
<dbReference type="Gene3D" id="3.50.50.60">
    <property type="entry name" value="FAD/NAD(P)-binding domain"/>
    <property type="match status" value="1"/>
</dbReference>
<dbReference type="GO" id="GO:0016491">
    <property type="term" value="F:oxidoreductase activity"/>
    <property type="evidence" value="ECO:0007669"/>
    <property type="project" value="UniProtKB-KW"/>
</dbReference>